<gene>
    <name evidence="2" type="primary">WBGene00304573</name>
</gene>
<evidence type="ECO:0008006" key="4">
    <source>
        <dbReference type="Google" id="ProtNLM"/>
    </source>
</evidence>
<dbReference type="Proteomes" id="UP000005239">
    <property type="component" value="Unassembled WGS sequence"/>
</dbReference>
<sequence length="352" mass="38143">MSLSTPSSRSLPSLLFLARHASFSSSSTPAPDFSRLPGARTPKVAAEKGPRPLRVPSHDAARSALSHCVELVKKHDKASYLATLLMPSSARPHMFALLAANVEIALTRDKVSSVSTTAMYRLKFWRDAFAAIYKGDGLVPQQPVATALVAFGRWSSFDLLDGMAAARQRTIGDRPFNSMNDVYSYGRDSTGALLRLQMAALRHARGEGDTDGGTTAATEEAIDRLAEAHAALTLVRSAGPFTLRRVVLLPEEILIGEGLTPDNVVSGKNPEKLQAAVKRLVDLGSSRLASSRSLRSSIPPSDRPALWATAAQCEHVVKTAAAAKYDIRSQLLQRPRPLLPWRLLAWKITGRY</sequence>
<keyword evidence="3" id="KW-1185">Reference proteome</keyword>
<dbReference type="SUPFAM" id="SSF48576">
    <property type="entry name" value="Terpenoid synthases"/>
    <property type="match status" value="1"/>
</dbReference>
<dbReference type="OrthoDB" id="270318at2759"/>
<dbReference type="InterPro" id="IPR002060">
    <property type="entry name" value="Squ/phyt_synthse"/>
</dbReference>
<evidence type="ECO:0000313" key="2">
    <source>
        <dbReference type="EnsemblMetazoa" id="PPA46794.1"/>
    </source>
</evidence>
<feature type="compositionally biased region" description="Basic and acidic residues" evidence="1">
    <location>
        <begin position="45"/>
        <end position="57"/>
    </location>
</feature>
<name>A0A8R1V2L3_PRIPA</name>
<dbReference type="Pfam" id="PF00494">
    <property type="entry name" value="SQS_PSY"/>
    <property type="match status" value="1"/>
</dbReference>
<evidence type="ECO:0000313" key="3">
    <source>
        <dbReference type="Proteomes" id="UP000005239"/>
    </source>
</evidence>
<dbReference type="AlphaFoldDB" id="A0A8R1V2L3"/>
<proteinExistence type="predicted"/>
<evidence type="ECO:0000256" key="1">
    <source>
        <dbReference type="SAM" id="MobiDB-lite"/>
    </source>
</evidence>
<feature type="region of interest" description="Disordered" evidence="1">
    <location>
        <begin position="24"/>
        <end position="57"/>
    </location>
</feature>
<protein>
    <recommendedName>
        <fullName evidence="4">Phytoene synthase</fullName>
    </recommendedName>
</protein>
<dbReference type="InterPro" id="IPR008949">
    <property type="entry name" value="Isoprenoid_synthase_dom_sf"/>
</dbReference>
<reference evidence="2" key="2">
    <citation type="submission" date="2022-06" db="UniProtKB">
        <authorList>
            <consortium name="EnsemblMetazoa"/>
        </authorList>
    </citation>
    <scope>IDENTIFICATION</scope>
    <source>
        <strain evidence="2">PS312</strain>
    </source>
</reference>
<dbReference type="Gene3D" id="1.10.600.10">
    <property type="entry name" value="Farnesyl Diphosphate Synthase"/>
    <property type="match status" value="1"/>
</dbReference>
<reference evidence="3" key="1">
    <citation type="journal article" date="2008" name="Nat. Genet.">
        <title>The Pristionchus pacificus genome provides a unique perspective on nematode lifestyle and parasitism.</title>
        <authorList>
            <person name="Dieterich C."/>
            <person name="Clifton S.W."/>
            <person name="Schuster L.N."/>
            <person name="Chinwalla A."/>
            <person name="Delehaunty K."/>
            <person name="Dinkelacker I."/>
            <person name="Fulton L."/>
            <person name="Fulton R."/>
            <person name="Godfrey J."/>
            <person name="Minx P."/>
            <person name="Mitreva M."/>
            <person name="Roeseler W."/>
            <person name="Tian H."/>
            <person name="Witte H."/>
            <person name="Yang S.P."/>
            <person name="Wilson R.K."/>
            <person name="Sommer R.J."/>
        </authorList>
    </citation>
    <scope>NUCLEOTIDE SEQUENCE [LARGE SCALE GENOMIC DNA]</scope>
    <source>
        <strain evidence="3">PS312</strain>
    </source>
</reference>
<accession>A0A8R1V2L3</accession>
<organism evidence="2 3">
    <name type="scientific">Pristionchus pacificus</name>
    <name type="common">Parasitic nematode worm</name>
    <dbReference type="NCBI Taxonomy" id="54126"/>
    <lineage>
        <taxon>Eukaryota</taxon>
        <taxon>Metazoa</taxon>
        <taxon>Ecdysozoa</taxon>
        <taxon>Nematoda</taxon>
        <taxon>Chromadorea</taxon>
        <taxon>Rhabditida</taxon>
        <taxon>Rhabditina</taxon>
        <taxon>Diplogasteromorpha</taxon>
        <taxon>Diplogasteroidea</taxon>
        <taxon>Neodiplogasteridae</taxon>
        <taxon>Pristionchus</taxon>
    </lineage>
</organism>
<dbReference type="EnsemblMetazoa" id="PPA46794.1">
    <property type="protein sequence ID" value="PPA46794.1"/>
    <property type="gene ID" value="WBGene00304573"/>
</dbReference>